<dbReference type="EMBL" id="AILY01000029">
    <property type="protein sequence ID" value="EJF84997.1"/>
    <property type="molecule type" value="Genomic_DNA"/>
</dbReference>
<sequence>MKIVITDRITEISEFEKPLTDLGAQFYFFNSLNEDDFPDEILKEIDALLI</sequence>
<accession>J1JK19</accession>
<gene>
    <name evidence="1" type="ORF">MCY_01380</name>
</gene>
<protein>
    <recommendedName>
        <fullName evidence="3">D-isomer specific 2-hydroxyacid dehydrogenase catalytic domain-containing protein</fullName>
    </recommendedName>
</protein>
<comment type="caution">
    <text evidence="1">The sequence shown here is derived from an EMBL/GenBank/DDBJ whole genome shotgun (WGS) entry which is preliminary data.</text>
</comment>
<evidence type="ECO:0000313" key="2">
    <source>
        <dbReference type="Proteomes" id="UP000001077"/>
    </source>
</evidence>
<organism evidence="1 2">
    <name type="scientific">Bartonella rattimassiliensis 15908</name>
    <dbReference type="NCBI Taxonomy" id="1094556"/>
    <lineage>
        <taxon>Bacteria</taxon>
        <taxon>Pseudomonadati</taxon>
        <taxon>Pseudomonadota</taxon>
        <taxon>Alphaproteobacteria</taxon>
        <taxon>Hyphomicrobiales</taxon>
        <taxon>Bartonellaceae</taxon>
        <taxon>Bartonella</taxon>
    </lineage>
</organism>
<dbReference type="RefSeq" id="WP_007347516.1">
    <property type="nucleotide sequence ID" value="NZ_CALY02000060.1"/>
</dbReference>
<dbReference type="PATRIC" id="fig|1094556.3.peg.1400"/>
<dbReference type="HOGENOM" id="CLU_3114970_0_0_5"/>
<dbReference type="STRING" id="1094556.MCY_01380"/>
<proteinExistence type="predicted"/>
<dbReference type="AlphaFoldDB" id="J1JK19"/>
<evidence type="ECO:0000313" key="1">
    <source>
        <dbReference type="EMBL" id="EJF84997.1"/>
    </source>
</evidence>
<dbReference type="Proteomes" id="UP000001077">
    <property type="component" value="Unassembled WGS sequence"/>
</dbReference>
<evidence type="ECO:0008006" key="3">
    <source>
        <dbReference type="Google" id="ProtNLM"/>
    </source>
</evidence>
<reference evidence="1 2" key="1">
    <citation type="submission" date="2012-03" db="EMBL/GenBank/DDBJ databases">
        <title>The Genome Sequence of Bartonella rattimassiliensis 15908.</title>
        <authorList>
            <consortium name="The Broad Institute Genome Sequencing Platform"/>
            <consortium name="The Broad Institute Genome Sequencing Center for Infectious Disease"/>
            <person name="Feldgarden M."/>
            <person name="Kirby J."/>
            <person name="Kosoy M."/>
            <person name="Birtles R."/>
            <person name="Probert W.S."/>
            <person name="Chiaraviglio L."/>
            <person name="Young S.K."/>
            <person name="Zeng Q."/>
            <person name="Gargeya S."/>
            <person name="Fitzgerald M."/>
            <person name="Haas B."/>
            <person name="Abouelleil A."/>
            <person name="Alvarado L."/>
            <person name="Arachchi H.M."/>
            <person name="Berlin A."/>
            <person name="Chapman S.B."/>
            <person name="Gearin G."/>
            <person name="Goldberg J."/>
            <person name="Griggs A."/>
            <person name="Gujja S."/>
            <person name="Hansen M."/>
            <person name="Heiman D."/>
            <person name="Howarth C."/>
            <person name="Larimer J."/>
            <person name="Lui A."/>
            <person name="MacDonald P.J.P."/>
            <person name="McCowen C."/>
            <person name="Montmayeur A."/>
            <person name="Murphy C."/>
            <person name="Neiman D."/>
            <person name="Pearson M."/>
            <person name="Priest M."/>
            <person name="Roberts A."/>
            <person name="Saif S."/>
            <person name="Shea T."/>
            <person name="Sisk P."/>
            <person name="Stolte C."/>
            <person name="Sykes S."/>
            <person name="Wortman J."/>
            <person name="Nusbaum C."/>
            <person name="Birren B."/>
        </authorList>
    </citation>
    <scope>NUCLEOTIDE SEQUENCE [LARGE SCALE GENOMIC DNA]</scope>
    <source>
        <strain evidence="1 2">15908</strain>
    </source>
</reference>
<keyword evidence="2" id="KW-1185">Reference proteome</keyword>
<name>J1JK19_9HYPH</name>